<dbReference type="PANTHER" id="PTHR46621:SF1">
    <property type="entry name" value="SNRNA-ACTIVATING PROTEIN COMPLEX SUBUNIT 4"/>
    <property type="match status" value="1"/>
</dbReference>
<gene>
    <name evidence="8" type="ORF">M9Y10_025928</name>
</gene>
<dbReference type="InterPro" id="IPR009057">
    <property type="entry name" value="Homeodomain-like_sf"/>
</dbReference>
<keyword evidence="1" id="KW-0805">Transcription regulation</keyword>
<dbReference type="PANTHER" id="PTHR46621">
    <property type="entry name" value="SNRNA-ACTIVATING PROTEIN COMPLEX SUBUNIT 4"/>
    <property type="match status" value="1"/>
</dbReference>
<dbReference type="InterPro" id="IPR017930">
    <property type="entry name" value="Myb_dom"/>
</dbReference>
<keyword evidence="9" id="KW-1185">Reference proteome</keyword>
<feature type="domain" description="HTH myb-type" evidence="7">
    <location>
        <begin position="107"/>
        <end position="157"/>
    </location>
</feature>
<feature type="domain" description="HTH myb-type" evidence="7">
    <location>
        <begin position="160"/>
        <end position="215"/>
    </location>
</feature>
<dbReference type="SMART" id="SM00717">
    <property type="entry name" value="SANT"/>
    <property type="match status" value="2"/>
</dbReference>
<evidence type="ECO:0000259" key="6">
    <source>
        <dbReference type="PROSITE" id="PS51293"/>
    </source>
</evidence>
<accession>A0ABR2H805</accession>
<evidence type="ECO:0000256" key="4">
    <source>
        <dbReference type="ARBA" id="ARBA00023242"/>
    </source>
</evidence>
<evidence type="ECO:0000313" key="8">
    <source>
        <dbReference type="EMBL" id="KAK8842349.1"/>
    </source>
</evidence>
<dbReference type="EMBL" id="JAPFFF010000038">
    <property type="protein sequence ID" value="KAK8842349.1"/>
    <property type="molecule type" value="Genomic_DNA"/>
</dbReference>
<evidence type="ECO:0000259" key="5">
    <source>
        <dbReference type="PROSITE" id="PS50090"/>
    </source>
</evidence>
<dbReference type="InterPro" id="IPR017884">
    <property type="entry name" value="SANT_dom"/>
</dbReference>
<sequence>MSVTGLQALLDVSMSYINEVRDSSKSSLLGEITDSSNFPTENLTPEEISTISETLNKLFTDKINISQAAQIINPIVGSQHPMQKIAGILSITDEPIPPKPHDFMDNMSRHKTRPWNTYEDQRLLAAILRYGFENWIMIAEFVGNGRTRSQCSQRWNRGLNPKISKGTWSKEEEEKLLRLVALNGDKSWTKISMEFGNRSDVQCRYRYQQLIKENHVSNSNSSPASCSITSNDVNNVNDATIDDKNTTNDGQDKIFIVVEENNDEKEPKLQIPPLIAFSNASQQQKPPSSIIISDPVFTLQSKIQNNPSLQQENYVLPKISLPKIDGSIFMEC</sequence>
<reference evidence="8 9" key="1">
    <citation type="submission" date="2024-04" db="EMBL/GenBank/DDBJ databases">
        <title>Tritrichomonas musculus Genome.</title>
        <authorList>
            <person name="Alves-Ferreira E."/>
            <person name="Grigg M."/>
            <person name="Lorenzi H."/>
            <person name="Galac M."/>
        </authorList>
    </citation>
    <scope>NUCLEOTIDE SEQUENCE [LARGE SCALE GENOMIC DNA]</scope>
    <source>
        <strain evidence="8 9">EAF2021</strain>
    </source>
</reference>
<dbReference type="Proteomes" id="UP001470230">
    <property type="component" value="Unassembled WGS sequence"/>
</dbReference>
<evidence type="ECO:0000313" key="9">
    <source>
        <dbReference type="Proteomes" id="UP001470230"/>
    </source>
</evidence>
<organism evidence="8 9">
    <name type="scientific">Tritrichomonas musculus</name>
    <dbReference type="NCBI Taxonomy" id="1915356"/>
    <lineage>
        <taxon>Eukaryota</taxon>
        <taxon>Metamonada</taxon>
        <taxon>Parabasalia</taxon>
        <taxon>Tritrichomonadida</taxon>
        <taxon>Tritrichomonadidae</taxon>
        <taxon>Tritrichomonas</taxon>
    </lineage>
</organism>
<feature type="domain" description="Myb-like" evidence="5">
    <location>
        <begin position="107"/>
        <end position="159"/>
    </location>
</feature>
<evidence type="ECO:0000256" key="3">
    <source>
        <dbReference type="ARBA" id="ARBA00023163"/>
    </source>
</evidence>
<evidence type="ECO:0008006" key="10">
    <source>
        <dbReference type="Google" id="ProtNLM"/>
    </source>
</evidence>
<feature type="domain" description="Myb-like" evidence="5">
    <location>
        <begin position="160"/>
        <end position="211"/>
    </location>
</feature>
<dbReference type="PROSITE" id="PS51293">
    <property type="entry name" value="SANT"/>
    <property type="match status" value="2"/>
</dbReference>
<feature type="domain" description="SANT" evidence="6">
    <location>
        <begin position="163"/>
        <end position="215"/>
    </location>
</feature>
<evidence type="ECO:0000259" key="7">
    <source>
        <dbReference type="PROSITE" id="PS51294"/>
    </source>
</evidence>
<dbReference type="Pfam" id="PF13921">
    <property type="entry name" value="Myb_DNA-bind_6"/>
    <property type="match status" value="1"/>
</dbReference>
<dbReference type="InterPro" id="IPR051575">
    <property type="entry name" value="Myb-like_DNA-bd"/>
</dbReference>
<proteinExistence type="predicted"/>
<dbReference type="PROSITE" id="PS50090">
    <property type="entry name" value="MYB_LIKE"/>
    <property type="match status" value="2"/>
</dbReference>
<dbReference type="CDD" id="cd00167">
    <property type="entry name" value="SANT"/>
    <property type="match status" value="2"/>
</dbReference>
<dbReference type="SUPFAM" id="SSF46689">
    <property type="entry name" value="Homeodomain-like"/>
    <property type="match status" value="2"/>
</dbReference>
<keyword evidence="2" id="KW-0238">DNA-binding</keyword>
<keyword evidence="4" id="KW-0539">Nucleus</keyword>
<comment type="caution">
    <text evidence="8">The sequence shown here is derived from an EMBL/GenBank/DDBJ whole genome shotgun (WGS) entry which is preliminary data.</text>
</comment>
<keyword evidence="3" id="KW-0804">Transcription</keyword>
<evidence type="ECO:0000256" key="2">
    <source>
        <dbReference type="ARBA" id="ARBA00023125"/>
    </source>
</evidence>
<protein>
    <recommendedName>
        <fullName evidence="10">Myb-like DNA-binding domain containing protein</fullName>
    </recommendedName>
</protein>
<dbReference type="InterPro" id="IPR001005">
    <property type="entry name" value="SANT/Myb"/>
</dbReference>
<name>A0ABR2H805_9EUKA</name>
<feature type="domain" description="SANT" evidence="6">
    <location>
        <begin position="110"/>
        <end position="151"/>
    </location>
</feature>
<evidence type="ECO:0000256" key="1">
    <source>
        <dbReference type="ARBA" id="ARBA00023015"/>
    </source>
</evidence>
<dbReference type="PROSITE" id="PS51294">
    <property type="entry name" value="HTH_MYB"/>
    <property type="match status" value="2"/>
</dbReference>
<dbReference type="Gene3D" id="1.10.10.60">
    <property type="entry name" value="Homeodomain-like"/>
    <property type="match status" value="2"/>
</dbReference>